<dbReference type="EMBL" id="JADJEV010000005">
    <property type="protein sequence ID" value="MBK6975521.1"/>
    <property type="molecule type" value="Genomic_DNA"/>
</dbReference>
<evidence type="ECO:0000313" key="2">
    <source>
        <dbReference type="Proteomes" id="UP000807785"/>
    </source>
</evidence>
<accession>A0A9D7HTB1</accession>
<dbReference type="AlphaFoldDB" id="A0A9D7HTB1"/>
<proteinExistence type="predicted"/>
<protein>
    <submittedName>
        <fullName evidence="1">Uncharacterized protein</fullName>
    </submittedName>
</protein>
<organism evidence="1 2">
    <name type="scientific">Candidatus Methylophosphatis roskildensis</name>
    <dbReference type="NCBI Taxonomy" id="2899263"/>
    <lineage>
        <taxon>Bacteria</taxon>
        <taxon>Pseudomonadati</taxon>
        <taxon>Pseudomonadota</taxon>
        <taxon>Betaproteobacteria</taxon>
        <taxon>Nitrosomonadales</taxon>
        <taxon>Sterolibacteriaceae</taxon>
        <taxon>Candidatus Methylophosphatis</taxon>
    </lineage>
</organism>
<reference evidence="1" key="1">
    <citation type="submission" date="2020-10" db="EMBL/GenBank/DDBJ databases">
        <title>Connecting structure to function with the recovery of over 1000 high-quality activated sludge metagenome-assembled genomes encoding full-length rRNA genes using long-read sequencing.</title>
        <authorList>
            <person name="Singleton C.M."/>
            <person name="Petriglieri F."/>
            <person name="Kristensen J.M."/>
            <person name="Kirkegaard R.H."/>
            <person name="Michaelsen T.Y."/>
            <person name="Andersen M.H."/>
            <person name="Karst S.M."/>
            <person name="Dueholm M.S."/>
            <person name="Nielsen P.H."/>
            <person name="Albertsen M."/>
        </authorList>
    </citation>
    <scope>NUCLEOTIDE SEQUENCE</scope>
    <source>
        <strain evidence="1">Bjer_18-Q3-R1-45_BAT3C.347</strain>
    </source>
</reference>
<gene>
    <name evidence="1" type="ORF">IPH26_22075</name>
</gene>
<name>A0A9D7HTB1_9PROT</name>
<sequence>MKARSMSIGATTASRRWLIASLLFISVAAALGVRPAGGAHAAVSGQDAISAPVTVRSSATIPIEPDAEPGLERMIALHRSVMLAPLRAKAAGFCCGSVAAH</sequence>
<evidence type="ECO:0000313" key="1">
    <source>
        <dbReference type="EMBL" id="MBK6975521.1"/>
    </source>
</evidence>
<dbReference type="Proteomes" id="UP000807785">
    <property type="component" value="Unassembled WGS sequence"/>
</dbReference>
<comment type="caution">
    <text evidence="1">The sequence shown here is derived from an EMBL/GenBank/DDBJ whole genome shotgun (WGS) entry which is preliminary data.</text>
</comment>